<gene>
    <name evidence="1" type="ORF">DIW82_01950</name>
</gene>
<accession>A0A3D4SWB1</accession>
<dbReference type="AlphaFoldDB" id="A0A3D4SWB1"/>
<dbReference type="STRING" id="863239.GCA_000213935_00119"/>
<protein>
    <submittedName>
        <fullName evidence="1">Uncharacterized protein</fullName>
    </submittedName>
</protein>
<reference evidence="1 2" key="1">
    <citation type="journal article" date="2018" name="Nat. Biotechnol.">
        <title>A standardized bacterial taxonomy based on genome phylogeny substantially revises the tree of life.</title>
        <authorList>
            <person name="Parks D.H."/>
            <person name="Chuvochina M."/>
            <person name="Waite D.W."/>
            <person name="Rinke C."/>
            <person name="Skarshewski A."/>
            <person name="Chaumeil P.A."/>
            <person name="Hugenholtz P."/>
        </authorList>
    </citation>
    <scope>NUCLEOTIDE SEQUENCE [LARGE SCALE GENOMIC DNA]</scope>
    <source>
        <strain evidence="1">UBA11247</strain>
    </source>
</reference>
<evidence type="ECO:0000313" key="1">
    <source>
        <dbReference type="EMBL" id="HCT13578.1"/>
    </source>
</evidence>
<evidence type="ECO:0000313" key="2">
    <source>
        <dbReference type="Proteomes" id="UP000261739"/>
    </source>
</evidence>
<name>A0A3D4SWB1_9CORY</name>
<dbReference type="Proteomes" id="UP000261739">
    <property type="component" value="Unassembled WGS sequence"/>
</dbReference>
<organism evidence="1 2">
    <name type="scientific">Corynebacterium nuruki</name>
    <dbReference type="NCBI Taxonomy" id="1032851"/>
    <lineage>
        <taxon>Bacteria</taxon>
        <taxon>Bacillati</taxon>
        <taxon>Actinomycetota</taxon>
        <taxon>Actinomycetes</taxon>
        <taxon>Mycobacteriales</taxon>
        <taxon>Corynebacteriaceae</taxon>
        <taxon>Corynebacterium</taxon>
    </lineage>
</organism>
<proteinExistence type="predicted"/>
<comment type="caution">
    <text evidence="1">The sequence shown here is derived from an EMBL/GenBank/DDBJ whole genome shotgun (WGS) entry which is preliminary data.</text>
</comment>
<dbReference type="EMBL" id="DQID01000052">
    <property type="protein sequence ID" value="HCT13578.1"/>
    <property type="molecule type" value="Genomic_DNA"/>
</dbReference>
<sequence length="192" mass="20659">MTLTVQDHQHLSIDITTDQSICTGAGTLLVADTANTLGIAEVLDEHLAGLTPSAVTHTAGTVMTSLAVALTAGATCLDDLDLLKPLVATGLTRPIDSMTTAHRRIHQLHDHADLVDDKMTRAMRQARTLAWNALGALNPIASATRDDPLIIDIDASLIHIHSNTQNGRTDLQRRLRVPPPVRLRRPRTGSGR</sequence>